<dbReference type="RefSeq" id="WP_132015343.1">
    <property type="nucleotide sequence ID" value="NZ_SLUN01000021.1"/>
</dbReference>
<sequence length="410" mass="43980">MDIKPLLDREIKLTMGCTDPGTVAYAAAQAASLLPGELAAIRVRLSPNLYKNALYVGIPILKQRGIEHAALLGALIKRPEKKLEVLSLIDETVLRQFALAKERLEISVDYQEFADPLYLEVECRSAGHCVKVVIQGDYDRITQIVCDQELLHTAAAAALPQDAPAGVSWGELYHSALHGGLEELKELGEYEAINRRAAFHGAAGAELCPAADRDIHAMAGVCREYVFRASRMRMSGEPFQIASVAGSGNLGIASMLSVAGLCDCLDAAPERRLRALALSVLTAIYIKSFMDRTTVMCGTAMAGAAGAGAAAAYLFGGDRSAVERAIDTALGTLTGILCDGAKESCAFKVSMAAANGVVDGYMAVRERYIRGASGMITADIDRTIRNIGRINNECMKEVNHSILKIIQNRY</sequence>
<accession>A0A4R1RC12</accession>
<organism evidence="2 3">
    <name type="scientific">Hydrogenispora ethanolica</name>
    <dbReference type="NCBI Taxonomy" id="1082276"/>
    <lineage>
        <taxon>Bacteria</taxon>
        <taxon>Bacillati</taxon>
        <taxon>Bacillota</taxon>
        <taxon>Hydrogenispora</taxon>
    </lineage>
</organism>
<dbReference type="PIRSF" id="PIRSF006054">
    <property type="entry name" value="UCP006054"/>
    <property type="match status" value="1"/>
</dbReference>
<keyword evidence="3" id="KW-1185">Reference proteome</keyword>
<proteinExistence type="predicted"/>
<reference evidence="2 3" key="1">
    <citation type="submission" date="2019-03" db="EMBL/GenBank/DDBJ databases">
        <title>Genomic Encyclopedia of Type Strains, Phase IV (KMG-IV): sequencing the most valuable type-strain genomes for metagenomic binning, comparative biology and taxonomic classification.</title>
        <authorList>
            <person name="Goeker M."/>
        </authorList>
    </citation>
    <scope>NUCLEOTIDE SEQUENCE [LARGE SCALE GENOMIC DNA]</scope>
    <source>
        <strain evidence="2 3">LX-B</strain>
    </source>
</reference>
<evidence type="ECO:0000313" key="3">
    <source>
        <dbReference type="Proteomes" id="UP000295008"/>
    </source>
</evidence>
<feature type="domain" description="Serine dehydratase-like alpha subunit" evidence="1">
    <location>
        <begin position="217"/>
        <end position="404"/>
    </location>
</feature>
<protein>
    <submittedName>
        <fullName evidence="2">L-cysteine desulfidase</fullName>
    </submittedName>
</protein>
<dbReference type="InterPro" id="IPR005130">
    <property type="entry name" value="Ser_deHydtase-like_asu"/>
</dbReference>
<dbReference type="EMBL" id="SLUN01000021">
    <property type="protein sequence ID" value="TCL63296.1"/>
    <property type="molecule type" value="Genomic_DNA"/>
</dbReference>
<dbReference type="PANTHER" id="PTHR30501">
    <property type="entry name" value="UPF0597 PROTEIN YHAM"/>
    <property type="match status" value="1"/>
</dbReference>
<dbReference type="PANTHER" id="PTHR30501:SF2">
    <property type="entry name" value="UPF0597 PROTEIN YHAM"/>
    <property type="match status" value="1"/>
</dbReference>
<dbReference type="GO" id="GO:0080146">
    <property type="term" value="F:L-cysteine desulfhydrase activity"/>
    <property type="evidence" value="ECO:0007669"/>
    <property type="project" value="TreeGrafter"/>
</dbReference>
<dbReference type="InterPro" id="IPR021144">
    <property type="entry name" value="UPF0597"/>
</dbReference>
<dbReference type="AlphaFoldDB" id="A0A4R1RC12"/>
<evidence type="ECO:0000313" key="2">
    <source>
        <dbReference type="EMBL" id="TCL63296.1"/>
    </source>
</evidence>
<dbReference type="Pfam" id="PF03313">
    <property type="entry name" value="SDH_alpha"/>
    <property type="match status" value="1"/>
</dbReference>
<dbReference type="OrthoDB" id="41906at2"/>
<dbReference type="GO" id="GO:0019450">
    <property type="term" value="P:L-cysteine catabolic process to pyruvate"/>
    <property type="evidence" value="ECO:0007669"/>
    <property type="project" value="TreeGrafter"/>
</dbReference>
<name>A0A4R1RC12_HYDET</name>
<gene>
    <name evidence="2" type="ORF">EDC14_102114</name>
</gene>
<dbReference type="Proteomes" id="UP000295008">
    <property type="component" value="Unassembled WGS sequence"/>
</dbReference>
<comment type="caution">
    <text evidence="2">The sequence shown here is derived from an EMBL/GenBank/DDBJ whole genome shotgun (WGS) entry which is preliminary data.</text>
</comment>
<evidence type="ECO:0000259" key="1">
    <source>
        <dbReference type="Pfam" id="PF03313"/>
    </source>
</evidence>